<dbReference type="EMBL" id="CAJOBC010082179">
    <property type="protein sequence ID" value="CAF4282151.1"/>
    <property type="molecule type" value="Genomic_DNA"/>
</dbReference>
<organism evidence="2 5">
    <name type="scientific">Didymodactylos carnosus</name>
    <dbReference type="NCBI Taxonomy" id="1234261"/>
    <lineage>
        <taxon>Eukaryota</taxon>
        <taxon>Metazoa</taxon>
        <taxon>Spiralia</taxon>
        <taxon>Gnathifera</taxon>
        <taxon>Rotifera</taxon>
        <taxon>Eurotatoria</taxon>
        <taxon>Bdelloidea</taxon>
        <taxon>Philodinida</taxon>
        <taxon>Philodinidae</taxon>
        <taxon>Didymodactylos</taxon>
    </lineage>
</organism>
<evidence type="ECO:0000313" key="3">
    <source>
        <dbReference type="EMBL" id="CAF4057752.1"/>
    </source>
</evidence>
<dbReference type="InterPro" id="IPR001611">
    <property type="entry name" value="Leu-rich_rpt"/>
</dbReference>
<proteinExistence type="predicted"/>
<dbReference type="OrthoDB" id="76105at2759"/>
<dbReference type="Proteomes" id="UP000681722">
    <property type="component" value="Unassembled WGS sequence"/>
</dbReference>
<name>A0A815K332_9BILA</name>
<protein>
    <submittedName>
        <fullName evidence="2">Uncharacterized protein</fullName>
    </submittedName>
</protein>
<evidence type="ECO:0000313" key="4">
    <source>
        <dbReference type="EMBL" id="CAF4282151.1"/>
    </source>
</evidence>
<dbReference type="SUPFAM" id="SSF52047">
    <property type="entry name" value="RNI-like"/>
    <property type="match status" value="1"/>
</dbReference>
<dbReference type="Pfam" id="PF13516">
    <property type="entry name" value="LRR_6"/>
    <property type="match status" value="2"/>
</dbReference>
<dbReference type="Proteomes" id="UP000677228">
    <property type="component" value="Unassembled WGS sequence"/>
</dbReference>
<evidence type="ECO:0000313" key="1">
    <source>
        <dbReference type="EMBL" id="CAF1250246.1"/>
    </source>
</evidence>
<dbReference type="EMBL" id="CAJNOK010016711">
    <property type="protein sequence ID" value="CAF1250246.1"/>
    <property type="molecule type" value="Genomic_DNA"/>
</dbReference>
<accession>A0A815K332</accession>
<dbReference type="PANTHER" id="PTHR24114:SF2">
    <property type="entry name" value="F-BOX DOMAIN-CONTAINING PROTEIN-RELATED"/>
    <property type="match status" value="1"/>
</dbReference>
<dbReference type="PANTHER" id="PTHR24114">
    <property type="entry name" value="LEUCINE RICH REPEAT FAMILY PROTEIN"/>
    <property type="match status" value="1"/>
</dbReference>
<dbReference type="Proteomes" id="UP000682733">
    <property type="component" value="Unassembled WGS sequence"/>
</dbReference>
<dbReference type="AlphaFoldDB" id="A0A815K332"/>
<dbReference type="SMART" id="SM00368">
    <property type="entry name" value="LRR_RI"/>
    <property type="match status" value="1"/>
</dbReference>
<evidence type="ECO:0000313" key="2">
    <source>
        <dbReference type="EMBL" id="CAF1387340.1"/>
    </source>
</evidence>
<dbReference type="Proteomes" id="UP000663829">
    <property type="component" value="Unassembled WGS sequence"/>
</dbReference>
<evidence type="ECO:0000313" key="5">
    <source>
        <dbReference type="Proteomes" id="UP000663829"/>
    </source>
</evidence>
<gene>
    <name evidence="2" type="ORF">GPM918_LOCUS32621</name>
    <name evidence="1" type="ORF">OVA965_LOCUS26245</name>
    <name evidence="4" type="ORF">SRO942_LOCUS33291</name>
    <name evidence="3" type="ORF">TMI583_LOCUS26983</name>
</gene>
<dbReference type="Gene3D" id="3.80.10.10">
    <property type="entry name" value="Ribonuclease Inhibitor"/>
    <property type="match status" value="1"/>
</dbReference>
<dbReference type="InterPro" id="IPR032675">
    <property type="entry name" value="LRR_dom_sf"/>
</dbReference>
<dbReference type="EMBL" id="CAJOBA010038262">
    <property type="protein sequence ID" value="CAF4057752.1"/>
    <property type="molecule type" value="Genomic_DNA"/>
</dbReference>
<comment type="caution">
    <text evidence="2">The sequence shown here is derived from an EMBL/GenBank/DDBJ whole genome shotgun (WGS) entry which is preliminary data.</text>
</comment>
<dbReference type="EMBL" id="CAJNOQ010016776">
    <property type="protein sequence ID" value="CAF1387340.1"/>
    <property type="molecule type" value="Genomic_DNA"/>
</dbReference>
<feature type="non-terminal residue" evidence="2">
    <location>
        <position position="162"/>
    </location>
</feature>
<reference evidence="2" key="1">
    <citation type="submission" date="2021-02" db="EMBL/GenBank/DDBJ databases">
        <authorList>
            <person name="Nowell W R."/>
        </authorList>
    </citation>
    <scope>NUCLEOTIDE SEQUENCE</scope>
</reference>
<keyword evidence="5" id="KW-1185">Reference proteome</keyword>
<dbReference type="InterPro" id="IPR052394">
    <property type="entry name" value="LRR-containing"/>
</dbReference>
<sequence length="162" mass="18464">MSTYQNLNRINSTSTTILEKDLDDELYQDEDNVSVLDASEKTNDLQPVQVDYDSDIEHEQEPLRDFSCKGVYLEQCKKRAVIPSKHYLRNLNNESLIIRYYGMKPINVKAMVPSLKINTTVTKLDLRENCLGSLGAIHIAQLLKDAVYITELNLSNNDIGLQ</sequence>